<reference evidence="2" key="3">
    <citation type="submission" date="2015-04" db="UniProtKB">
        <authorList>
            <consortium name="EnsemblPlants"/>
        </authorList>
    </citation>
    <scope>IDENTIFICATION</scope>
    <source>
        <strain evidence="2">cv. Jemalong A17</strain>
    </source>
</reference>
<evidence type="ECO:0000313" key="2">
    <source>
        <dbReference type="EnsemblPlants" id="KEH21113"/>
    </source>
</evidence>
<reference evidence="1 3" key="2">
    <citation type="journal article" date="2014" name="BMC Genomics">
        <title>An improved genome release (version Mt4.0) for the model legume Medicago truncatula.</title>
        <authorList>
            <person name="Tang H."/>
            <person name="Krishnakumar V."/>
            <person name="Bidwell S."/>
            <person name="Rosen B."/>
            <person name="Chan A."/>
            <person name="Zhou S."/>
            <person name="Gentzbittel L."/>
            <person name="Childs K.L."/>
            <person name="Yandell M."/>
            <person name="Gundlach H."/>
            <person name="Mayer K.F."/>
            <person name="Schwartz D.C."/>
            <person name="Town C.D."/>
        </authorList>
    </citation>
    <scope>GENOME REANNOTATION</scope>
    <source>
        <strain evidence="1">A17</strain>
        <strain evidence="2 3">cv. Jemalong A17</strain>
    </source>
</reference>
<proteinExistence type="predicted"/>
<evidence type="ECO:0000313" key="1">
    <source>
        <dbReference type="EMBL" id="KEH21113.1"/>
    </source>
</evidence>
<organism evidence="1 3">
    <name type="scientific">Medicago truncatula</name>
    <name type="common">Barrel medic</name>
    <name type="synonym">Medicago tribuloides</name>
    <dbReference type="NCBI Taxonomy" id="3880"/>
    <lineage>
        <taxon>Eukaryota</taxon>
        <taxon>Viridiplantae</taxon>
        <taxon>Streptophyta</taxon>
        <taxon>Embryophyta</taxon>
        <taxon>Tracheophyta</taxon>
        <taxon>Spermatophyta</taxon>
        <taxon>Magnoliopsida</taxon>
        <taxon>eudicotyledons</taxon>
        <taxon>Gunneridae</taxon>
        <taxon>Pentapetalae</taxon>
        <taxon>rosids</taxon>
        <taxon>fabids</taxon>
        <taxon>Fabales</taxon>
        <taxon>Fabaceae</taxon>
        <taxon>Papilionoideae</taxon>
        <taxon>50 kb inversion clade</taxon>
        <taxon>NPAAA clade</taxon>
        <taxon>Hologalegina</taxon>
        <taxon>IRL clade</taxon>
        <taxon>Trifolieae</taxon>
        <taxon>Medicago</taxon>
    </lineage>
</organism>
<dbReference type="EnsemblPlants" id="KEH21113">
    <property type="protein sequence ID" value="KEH21113"/>
    <property type="gene ID" value="MTR_8g098810"/>
</dbReference>
<name>A0A072TW49_MEDTR</name>
<accession>A0A072TW49</accession>
<dbReference type="HOGENOM" id="CLU_2674908_0_0_1"/>
<evidence type="ECO:0000313" key="3">
    <source>
        <dbReference type="Proteomes" id="UP000002051"/>
    </source>
</evidence>
<protein>
    <submittedName>
        <fullName evidence="1 2">Uncharacterized protein</fullName>
    </submittedName>
</protein>
<dbReference type="Proteomes" id="UP000002051">
    <property type="component" value="Chromosome 8"/>
</dbReference>
<dbReference type="EMBL" id="CM001224">
    <property type="protein sequence ID" value="KEH21113.1"/>
    <property type="molecule type" value="Genomic_DNA"/>
</dbReference>
<reference evidence="1 3" key="1">
    <citation type="journal article" date="2011" name="Nature">
        <title>The Medicago genome provides insight into the evolution of rhizobial symbioses.</title>
        <authorList>
            <person name="Young N.D."/>
            <person name="Debelle F."/>
            <person name="Oldroyd G.E."/>
            <person name="Geurts R."/>
            <person name="Cannon S.B."/>
            <person name="Udvardi M.K."/>
            <person name="Benedito V.A."/>
            <person name="Mayer K.F."/>
            <person name="Gouzy J."/>
            <person name="Schoof H."/>
            <person name="Van de Peer Y."/>
            <person name="Proost S."/>
            <person name="Cook D.R."/>
            <person name="Meyers B.C."/>
            <person name="Spannagl M."/>
            <person name="Cheung F."/>
            <person name="De Mita S."/>
            <person name="Krishnakumar V."/>
            <person name="Gundlach H."/>
            <person name="Zhou S."/>
            <person name="Mudge J."/>
            <person name="Bharti A.K."/>
            <person name="Murray J.D."/>
            <person name="Naoumkina M.A."/>
            <person name="Rosen B."/>
            <person name="Silverstein K.A."/>
            <person name="Tang H."/>
            <person name="Rombauts S."/>
            <person name="Zhao P.X."/>
            <person name="Zhou P."/>
            <person name="Barbe V."/>
            <person name="Bardou P."/>
            <person name="Bechner M."/>
            <person name="Bellec A."/>
            <person name="Berger A."/>
            <person name="Berges H."/>
            <person name="Bidwell S."/>
            <person name="Bisseling T."/>
            <person name="Choisne N."/>
            <person name="Couloux A."/>
            <person name="Denny R."/>
            <person name="Deshpande S."/>
            <person name="Dai X."/>
            <person name="Doyle J.J."/>
            <person name="Dudez A.M."/>
            <person name="Farmer A.D."/>
            <person name="Fouteau S."/>
            <person name="Franken C."/>
            <person name="Gibelin C."/>
            <person name="Gish J."/>
            <person name="Goldstein S."/>
            <person name="Gonzalez A.J."/>
            <person name="Green P.J."/>
            <person name="Hallab A."/>
            <person name="Hartog M."/>
            <person name="Hua A."/>
            <person name="Humphray S.J."/>
            <person name="Jeong D.H."/>
            <person name="Jing Y."/>
            <person name="Jocker A."/>
            <person name="Kenton S.M."/>
            <person name="Kim D.J."/>
            <person name="Klee K."/>
            <person name="Lai H."/>
            <person name="Lang C."/>
            <person name="Lin S."/>
            <person name="Macmil S.L."/>
            <person name="Magdelenat G."/>
            <person name="Matthews L."/>
            <person name="McCorrison J."/>
            <person name="Monaghan E.L."/>
            <person name="Mun J.H."/>
            <person name="Najar F.Z."/>
            <person name="Nicholson C."/>
            <person name="Noirot C."/>
            <person name="O'Bleness M."/>
            <person name="Paule C.R."/>
            <person name="Poulain J."/>
            <person name="Prion F."/>
            <person name="Qin B."/>
            <person name="Qu C."/>
            <person name="Retzel E.F."/>
            <person name="Riddle C."/>
            <person name="Sallet E."/>
            <person name="Samain S."/>
            <person name="Samson N."/>
            <person name="Sanders I."/>
            <person name="Saurat O."/>
            <person name="Scarpelli C."/>
            <person name="Schiex T."/>
            <person name="Segurens B."/>
            <person name="Severin A.J."/>
            <person name="Sherrier D.J."/>
            <person name="Shi R."/>
            <person name="Sims S."/>
            <person name="Singer S.R."/>
            <person name="Sinharoy S."/>
            <person name="Sterck L."/>
            <person name="Viollet A."/>
            <person name="Wang B.B."/>
            <person name="Wang K."/>
            <person name="Wang M."/>
            <person name="Wang X."/>
            <person name="Warfsmann J."/>
            <person name="Weissenbach J."/>
            <person name="White D.D."/>
            <person name="White J.D."/>
            <person name="Wiley G.B."/>
            <person name="Wincker P."/>
            <person name="Xing Y."/>
            <person name="Yang L."/>
            <person name="Yao Z."/>
            <person name="Ying F."/>
            <person name="Zhai J."/>
            <person name="Zhou L."/>
            <person name="Zuber A."/>
            <person name="Denarie J."/>
            <person name="Dixon R.A."/>
            <person name="May G.D."/>
            <person name="Schwartz D.C."/>
            <person name="Rogers J."/>
            <person name="Quetier F."/>
            <person name="Town C.D."/>
            <person name="Roe B.A."/>
        </authorList>
    </citation>
    <scope>NUCLEOTIDE SEQUENCE [LARGE SCALE GENOMIC DNA]</scope>
    <source>
        <strain evidence="1">A17</strain>
        <strain evidence="2 3">cv. Jemalong A17</strain>
    </source>
</reference>
<gene>
    <name evidence="1" type="ordered locus">MTR_8g098810</name>
</gene>
<keyword evidence="3" id="KW-1185">Reference proteome</keyword>
<sequence>MLARVTARYAEVGKACKSQTEKKQLSLITGSMSEIQFRDDRKKDGRSDAKPFFFFTIYLKINVNNGRALNKKFKV</sequence>
<dbReference type="AlphaFoldDB" id="A0A072TW49"/>